<dbReference type="InterPro" id="IPR036653">
    <property type="entry name" value="CinA-like_C"/>
</dbReference>
<dbReference type="RefSeq" id="WP_027707217.1">
    <property type="nucleotide sequence ID" value="NZ_JAEVHG010000002.1"/>
</dbReference>
<name>A0A4P9VSL5_9GAMM</name>
<dbReference type="Proteomes" id="UP000257039">
    <property type="component" value="Unassembled WGS sequence"/>
</dbReference>
<dbReference type="EMBL" id="NDXW01000001">
    <property type="protein sequence ID" value="RDH45000.1"/>
    <property type="molecule type" value="Genomic_DNA"/>
</dbReference>
<organism evidence="2 3">
    <name type="scientific">Zooshikella ganghwensis</name>
    <dbReference type="NCBI Taxonomy" id="202772"/>
    <lineage>
        <taxon>Bacteria</taxon>
        <taxon>Pseudomonadati</taxon>
        <taxon>Pseudomonadota</taxon>
        <taxon>Gammaproteobacteria</taxon>
        <taxon>Oceanospirillales</taxon>
        <taxon>Zooshikellaceae</taxon>
        <taxon>Zooshikella</taxon>
    </lineage>
</organism>
<evidence type="ECO:0000259" key="1">
    <source>
        <dbReference type="Pfam" id="PF02464"/>
    </source>
</evidence>
<dbReference type="SUPFAM" id="SSF142433">
    <property type="entry name" value="CinA-like"/>
    <property type="match status" value="1"/>
</dbReference>
<proteinExistence type="predicted"/>
<feature type="domain" description="CinA C-terminal" evidence="1">
    <location>
        <begin position="11"/>
        <end position="161"/>
    </location>
</feature>
<sequence>METFEDQAFVLAETVGQALKQSELMLATAESCTGGWVAQAVTAVPGSSAWFEGGFVTYSNEAKQQMLGVSLTTLEEFGAVSEPVVVQMAEGVLQRTRADLAIAISGIAGPAGGSQDKPVGTVWVAWSAAGRQTLTKCFEFSGDRRQIRQRAVLAALMGIMDRLRN</sequence>
<dbReference type="EC" id="3.5.1.42" evidence="2"/>
<dbReference type="NCBIfam" id="NF002975">
    <property type="entry name" value="PRK03661.1"/>
    <property type="match status" value="1"/>
</dbReference>
<dbReference type="InterPro" id="IPR008136">
    <property type="entry name" value="CinA_C"/>
</dbReference>
<keyword evidence="2" id="KW-0378">Hydrolase</keyword>
<dbReference type="GO" id="GO:0019159">
    <property type="term" value="F:nicotinamide-nucleotide amidase activity"/>
    <property type="evidence" value="ECO:0007669"/>
    <property type="project" value="UniProtKB-EC"/>
</dbReference>
<gene>
    <name evidence="2" type="ORF">B9G39_17015</name>
</gene>
<evidence type="ECO:0000313" key="2">
    <source>
        <dbReference type="EMBL" id="RDH45000.1"/>
    </source>
</evidence>
<reference evidence="2 3" key="1">
    <citation type="submission" date="2017-04" db="EMBL/GenBank/DDBJ databases">
        <title>Draft genome sequence of Zooshikella ganghwensis VG4 isolated from Red Sea sediments.</title>
        <authorList>
            <person name="Rehman Z."/>
            <person name="Alam I."/>
            <person name="Kamau A."/>
            <person name="Bajic V."/>
            <person name="Leiknes T."/>
        </authorList>
    </citation>
    <scope>NUCLEOTIDE SEQUENCE [LARGE SCALE GENOMIC DNA]</scope>
    <source>
        <strain evidence="2 3">VG4</strain>
    </source>
</reference>
<protein>
    <submittedName>
        <fullName evidence="2">Nicotinamide-nucleotide amidase</fullName>
        <ecNumber evidence="2">3.5.1.42</ecNumber>
    </submittedName>
</protein>
<dbReference type="NCBIfam" id="TIGR00199">
    <property type="entry name" value="PncC_domain"/>
    <property type="match status" value="1"/>
</dbReference>
<dbReference type="Gene3D" id="3.90.950.20">
    <property type="entry name" value="CinA-like"/>
    <property type="match status" value="1"/>
</dbReference>
<accession>A0A4P9VSL5</accession>
<dbReference type="AlphaFoldDB" id="A0A4P9VSL5"/>
<evidence type="ECO:0000313" key="3">
    <source>
        <dbReference type="Proteomes" id="UP000257039"/>
    </source>
</evidence>
<dbReference type="Pfam" id="PF02464">
    <property type="entry name" value="CinA"/>
    <property type="match status" value="1"/>
</dbReference>
<comment type="caution">
    <text evidence="2">The sequence shown here is derived from an EMBL/GenBank/DDBJ whole genome shotgun (WGS) entry which is preliminary data.</text>
</comment>
<keyword evidence="3" id="KW-1185">Reference proteome</keyword>